<feature type="domain" description="Bicarbonate transporter-like transmembrane" evidence="8">
    <location>
        <begin position="455"/>
        <end position="597"/>
    </location>
</feature>
<feature type="region of interest" description="Disordered" evidence="6">
    <location>
        <begin position="602"/>
        <end position="753"/>
    </location>
</feature>
<dbReference type="Gene3D" id="1.10.287.570">
    <property type="entry name" value="Helical hairpin bin"/>
    <property type="match status" value="1"/>
</dbReference>
<name>A0AAV1I9Q1_9CHLO</name>
<dbReference type="PANTHER" id="PTHR11453:SF82">
    <property type="entry name" value="BORON TRANSPORTER 1"/>
    <property type="match status" value="1"/>
</dbReference>
<feature type="compositionally biased region" description="Basic residues" evidence="6">
    <location>
        <begin position="656"/>
        <end position="672"/>
    </location>
</feature>
<feature type="compositionally biased region" description="Basic and acidic residues" evidence="6">
    <location>
        <begin position="673"/>
        <end position="686"/>
    </location>
</feature>
<evidence type="ECO:0000256" key="1">
    <source>
        <dbReference type="ARBA" id="ARBA00004141"/>
    </source>
</evidence>
<comment type="subcellular location">
    <subcellularLocation>
        <location evidence="1">Membrane</location>
        <topology evidence="1">Multi-pass membrane protein</topology>
    </subcellularLocation>
</comment>
<evidence type="ECO:0000256" key="6">
    <source>
        <dbReference type="SAM" id="MobiDB-lite"/>
    </source>
</evidence>
<comment type="similarity">
    <text evidence="2">Belongs to the anion exchanger (TC 2.A.31.3) family.</text>
</comment>
<feature type="transmembrane region" description="Helical" evidence="7">
    <location>
        <begin position="286"/>
        <end position="307"/>
    </location>
</feature>
<sequence length="753" mass="82702">MKFPGIGQGIKEDVAGRLPWYGHDWSCGAQSGFRLLAPATYIFFASVIPALAFGQQIFIETEGHLSGVQVLIATAITGVAQALVGGQPLLIVGVAEPIVLIYSFMYQFAKGQSQLGPELFLPWAAWVCIWTAAMIFLLSICNICSYVSRFTRLSGELFGFLIAVLFMQQAIKGTRLEFLPQQGPDAASGAAQQYSWDLVNGFWSLFLAFGLMLTALLTRTAHSWPFGNTLARQLINDYGAPLMVVVWSALSYALHGAPAGVPRKVDLPDTWRDTGPWSVSRDLGRVPGPFIAAALLPALVITLLFFFDHSVSSQMAQQPEFGLKKPSAYHYDFLLLGIMTIACGLIGVPPVNGVLPQAPMHTKSLASLRMGIVRQHLGKAHKQETARQGEGAATAAGATAVISAMRERSRAIGSSAADLLQKEAESRRANGMEEANGHRDGGFNFEREIDSYIPVEVTETRLTGLLQSLLVAVCLGLTMVLRLIPSAVLWGYFAFMALESLKGSQFWERLVYLVTDPAKRFRLLEQGHAPWVETVSFKVIAAFTIFQLAYLLVVYGITWIPIAGFLFPLPIIALIPARALVLPKMFSVDTLRELDASAYEEAPPLAPEELAEETGRPSSDTGHPRSIDRSLGSRRHSLGLPEEELEEEMTHGRNVQIRHHVPRQSIKARRSRSFAERRPELGESMHRRSQNGSTEMQQQHRSEGASNISADNVRLLPDQQTDREQQPPPAVLGEARSASSTETRQDQQHPSGR</sequence>
<evidence type="ECO:0000256" key="5">
    <source>
        <dbReference type="ARBA" id="ARBA00023136"/>
    </source>
</evidence>
<reference evidence="9 10" key="1">
    <citation type="submission" date="2023-10" db="EMBL/GenBank/DDBJ databases">
        <authorList>
            <person name="Maclean D."/>
            <person name="Macfadyen A."/>
        </authorList>
    </citation>
    <scope>NUCLEOTIDE SEQUENCE [LARGE SCALE GENOMIC DNA]</scope>
</reference>
<dbReference type="AlphaFoldDB" id="A0AAV1I9Q1"/>
<protein>
    <recommendedName>
        <fullName evidence="8">Bicarbonate transporter-like transmembrane domain-containing protein</fullName>
    </recommendedName>
</protein>
<feature type="domain" description="Bicarbonate transporter-like transmembrane" evidence="8">
    <location>
        <begin position="202"/>
        <end position="367"/>
    </location>
</feature>
<dbReference type="GO" id="GO:0005452">
    <property type="term" value="F:solute:inorganic anion antiporter activity"/>
    <property type="evidence" value="ECO:0007669"/>
    <property type="project" value="InterPro"/>
</dbReference>
<evidence type="ECO:0000313" key="9">
    <source>
        <dbReference type="EMBL" id="CAK0784096.1"/>
    </source>
</evidence>
<comment type="caution">
    <text evidence="9">The sequence shown here is derived from an EMBL/GenBank/DDBJ whole genome shotgun (WGS) entry which is preliminary data.</text>
</comment>
<evidence type="ECO:0000259" key="8">
    <source>
        <dbReference type="Pfam" id="PF00955"/>
    </source>
</evidence>
<feature type="transmembrane region" description="Helical" evidence="7">
    <location>
        <begin position="65"/>
        <end position="84"/>
    </location>
</feature>
<feature type="transmembrane region" description="Helical" evidence="7">
    <location>
        <begin position="238"/>
        <end position="257"/>
    </location>
</feature>
<keyword evidence="4 7" id="KW-1133">Transmembrane helix</keyword>
<proteinExistence type="inferred from homology"/>
<evidence type="ECO:0000313" key="10">
    <source>
        <dbReference type="Proteomes" id="UP001314263"/>
    </source>
</evidence>
<feature type="domain" description="Bicarbonate transporter-like transmembrane" evidence="8">
    <location>
        <begin position="8"/>
        <end position="173"/>
    </location>
</feature>
<organism evidence="9 10">
    <name type="scientific">Coccomyxa viridis</name>
    <dbReference type="NCBI Taxonomy" id="1274662"/>
    <lineage>
        <taxon>Eukaryota</taxon>
        <taxon>Viridiplantae</taxon>
        <taxon>Chlorophyta</taxon>
        <taxon>core chlorophytes</taxon>
        <taxon>Trebouxiophyceae</taxon>
        <taxon>Trebouxiophyceae incertae sedis</taxon>
        <taxon>Coccomyxaceae</taxon>
        <taxon>Coccomyxa</taxon>
    </lineage>
</organism>
<feature type="transmembrane region" description="Helical" evidence="7">
    <location>
        <begin position="328"/>
        <end position="348"/>
    </location>
</feature>
<keyword evidence="5 7" id="KW-0472">Membrane</keyword>
<dbReference type="GO" id="GO:0050801">
    <property type="term" value="P:monoatomic ion homeostasis"/>
    <property type="evidence" value="ECO:0007669"/>
    <property type="project" value="TreeGrafter"/>
</dbReference>
<feature type="transmembrane region" description="Helical" evidence="7">
    <location>
        <begin position="198"/>
        <end position="217"/>
    </location>
</feature>
<dbReference type="Proteomes" id="UP001314263">
    <property type="component" value="Unassembled WGS sequence"/>
</dbReference>
<dbReference type="Pfam" id="PF00955">
    <property type="entry name" value="HCO3_cotransp"/>
    <property type="match status" value="3"/>
</dbReference>
<feature type="compositionally biased region" description="Polar residues" evidence="6">
    <location>
        <begin position="737"/>
        <end position="753"/>
    </location>
</feature>
<dbReference type="GO" id="GO:0006820">
    <property type="term" value="P:monoatomic anion transport"/>
    <property type="evidence" value="ECO:0007669"/>
    <property type="project" value="InterPro"/>
</dbReference>
<feature type="transmembrane region" description="Helical" evidence="7">
    <location>
        <begin position="529"/>
        <end position="553"/>
    </location>
</feature>
<feature type="transmembrane region" description="Helical" evidence="7">
    <location>
        <begin position="469"/>
        <end position="495"/>
    </location>
</feature>
<evidence type="ECO:0000256" key="4">
    <source>
        <dbReference type="ARBA" id="ARBA00022989"/>
    </source>
</evidence>
<accession>A0AAV1I9Q1</accession>
<feature type="transmembrane region" description="Helical" evidence="7">
    <location>
        <begin position="39"/>
        <end position="59"/>
    </location>
</feature>
<dbReference type="InterPro" id="IPR011531">
    <property type="entry name" value="HCO3_transpt-like_TM_dom"/>
</dbReference>
<feature type="transmembrane region" description="Helical" evidence="7">
    <location>
        <begin position="559"/>
        <end position="582"/>
    </location>
</feature>
<dbReference type="PANTHER" id="PTHR11453">
    <property type="entry name" value="ANION EXCHANGE PROTEIN"/>
    <property type="match status" value="1"/>
</dbReference>
<gene>
    <name evidence="9" type="ORF">CVIRNUC_007299</name>
</gene>
<dbReference type="GO" id="GO:0005886">
    <property type="term" value="C:plasma membrane"/>
    <property type="evidence" value="ECO:0007669"/>
    <property type="project" value="TreeGrafter"/>
</dbReference>
<evidence type="ECO:0000256" key="3">
    <source>
        <dbReference type="ARBA" id="ARBA00022692"/>
    </source>
</evidence>
<feature type="transmembrane region" description="Helical" evidence="7">
    <location>
        <begin position="89"/>
        <end position="108"/>
    </location>
</feature>
<evidence type="ECO:0000256" key="7">
    <source>
        <dbReference type="SAM" id="Phobius"/>
    </source>
</evidence>
<dbReference type="InterPro" id="IPR003020">
    <property type="entry name" value="HCO3_transpt_euk"/>
</dbReference>
<keyword evidence="3 7" id="KW-0812">Transmembrane</keyword>
<feature type="transmembrane region" description="Helical" evidence="7">
    <location>
        <begin position="120"/>
        <end position="141"/>
    </location>
</feature>
<evidence type="ECO:0000256" key="2">
    <source>
        <dbReference type="ARBA" id="ARBA00006262"/>
    </source>
</evidence>
<keyword evidence="10" id="KW-1185">Reference proteome</keyword>
<dbReference type="EMBL" id="CAUYUE010000010">
    <property type="protein sequence ID" value="CAK0784096.1"/>
    <property type="molecule type" value="Genomic_DNA"/>
</dbReference>